<organism evidence="2 3">
    <name type="scientific">Selenobaculum gibii</name>
    <dbReference type="NCBI Taxonomy" id="3054208"/>
    <lineage>
        <taxon>Bacteria</taxon>
        <taxon>Bacillati</taxon>
        <taxon>Bacillota</taxon>
        <taxon>Negativicutes</taxon>
        <taxon>Selenomonadales</taxon>
        <taxon>Selenomonadaceae</taxon>
        <taxon>Selenobaculum</taxon>
    </lineage>
</organism>
<dbReference type="InterPro" id="IPR027275">
    <property type="entry name" value="PRC-brl_dom"/>
</dbReference>
<dbReference type="KEGG" id="sgbi:P3F81_05815"/>
<sequence>MLRTYDLRMKDVISIHDGRKLGSVSDIEFDLESGKMTALVVPGTGKFFGLFTRGEDIVIPWHKINKIGADVILVETNEIYTVKS</sequence>
<dbReference type="RefSeq" id="WP_147668343.1">
    <property type="nucleotide sequence ID" value="NZ_CP120678.1"/>
</dbReference>
<protein>
    <submittedName>
        <fullName evidence="2">YlmC/YmxH family sporulation protein</fullName>
    </submittedName>
</protein>
<dbReference type="NCBIfam" id="TIGR02888">
    <property type="entry name" value="spore_YlmC_YmxH"/>
    <property type="match status" value="1"/>
</dbReference>
<name>A0A9Y2ES12_9FIRM</name>
<evidence type="ECO:0000313" key="2">
    <source>
        <dbReference type="EMBL" id="WIW71807.1"/>
    </source>
</evidence>
<feature type="domain" description="PRC-barrel" evidence="1">
    <location>
        <begin position="3"/>
        <end position="77"/>
    </location>
</feature>
<proteinExistence type="predicted"/>
<dbReference type="EMBL" id="CP120678">
    <property type="protein sequence ID" value="WIW71807.1"/>
    <property type="molecule type" value="Genomic_DNA"/>
</dbReference>
<dbReference type="PANTHER" id="PTHR40061:SF1">
    <property type="entry name" value="SPORULATION PROTEIN YLMC-RELATED"/>
    <property type="match status" value="1"/>
</dbReference>
<dbReference type="AlphaFoldDB" id="A0A9Y2ES12"/>
<dbReference type="InterPro" id="IPR014238">
    <property type="entry name" value="Spore_YlmC/YmxH"/>
</dbReference>
<dbReference type="Gene3D" id="2.30.30.240">
    <property type="entry name" value="PRC-barrel domain"/>
    <property type="match status" value="1"/>
</dbReference>
<keyword evidence="3" id="KW-1185">Reference proteome</keyword>
<evidence type="ECO:0000259" key="1">
    <source>
        <dbReference type="Pfam" id="PF05239"/>
    </source>
</evidence>
<dbReference type="Pfam" id="PF05239">
    <property type="entry name" value="PRC"/>
    <property type="match status" value="1"/>
</dbReference>
<reference evidence="2" key="1">
    <citation type="submission" date="2023-03" db="EMBL/GenBank/DDBJ databases">
        <title>Selenobaculum gbiensis gen. nov. sp. nov., a new bacterium isolated from the gut microbiota of IBD patient.</title>
        <authorList>
            <person name="Yeo S."/>
            <person name="Park H."/>
            <person name="Huh C.S."/>
        </authorList>
    </citation>
    <scope>NUCLEOTIDE SEQUENCE</scope>
    <source>
        <strain evidence="2">ICN-92133</strain>
    </source>
</reference>
<evidence type="ECO:0000313" key="3">
    <source>
        <dbReference type="Proteomes" id="UP001243623"/>
    </source>
</evidence>
<accession>A0A9Y2ES12</accession>
<dbReference type="InterPro" id="IPR011033">
    <property type="entry name" value="PRC_barrel-like_sf"/>
</dbReference>
<gene>
    <name evidence="2" type="ORF">P3F81_05815</name>
</gene>
<dbReference type="Proteomes" id="UP001243623">
    <property type="component" value="Chromosome"/>
</dbReference>
<dbReference type="PANTHER" id="PTHR40061">
    <property type="entry name" value="SPORULATION PROTEIN YLMC-RELATED"/>
    <property type="match status" value="1"/>
</dbReference>
<dbReference type="SUPFAM" id="SSF50346">
    <property type="entry name" value="PRC-barrel domain"/>
    <property type="match status" value="1"/>
</dbReference>